<keyword evidence="18" id="KW-0482">Metalloprotease</keyword>
<dbReference type="Pfam" id="PF04511">
    <property type="entry name" value="DER1"/>
    <property type="match status" value="1"/>
</dbReference>
<feature type="binding site" evidence="23">
    <location>
        <position position="869"/>
    </location>
    <ligand>
        <name>Ni(2+)</name>
        <dbReference type="ChEBI" id="CHEBI:49786"/>
        <note>for nickel-dependent acireductone dioxygenase activity</note>
    </ligand>
</feature>
<evidence type="ECO:0000256" key="3">
    <source>
        <dbReference type="ARBA" id="ARBA00002443"/>
    </source>
</evidence>
<gene>
    <name evidence="23" type="primary">ADI1</name>
    <name evidence="30" type="ORF">DNG_01357</name>
</gene>
<dbReference type="GO" id="GO:0019509">
    <property type="term" value="P:L-methionine salvage from methylthioadenosine"/>
    <property type="evidence" value="ECO:0007669"/>
    <property type="project" value="UniProtKB-UniRule"/>
</dbReference>
<evidence type="ECO:0000256" key="9">
    <source>
        <dbReference type="ARBA" id="ARBA00022605"/>
    </source>
</evidence>
<reference evidence="30" key="1">
    <citation type="submission" date="2018-03" db="EMBL/GenBank/DDBJ databases">
        <authorList>
            <person name="Guldener U."/>
        </authorList>
    </citation>
    <scope>NUCLEOTIDE SEQUENCE</scope>
</reference>
<protein>
    <recommendedName>
        <fullName evidence="23">Acireductone dioxygenase</fullName>
    </recommendedName>
    <alternativeName>
        <fullName evidence="23">Acireductone dioxygenase (Fe(2+)-requiring)</fullName>
        <shortName evidence="23">ARD'</shortName>
        <shortName evidence="23">Fe-ARD</shortName>
        <ecNumber evidence="23">1.13.11.54</ecNumber>
    </alternativeName>
    <alternativeName>
        <fullName evidence="23">Acireductone dioxygenase (Ni(2+)-requiring)</fullName>
        <shortName evidence="23">ARD</shortName>
        <shortName evidence="23">Ni-ARD</shortName>
        <ecNumber evidence="23">1.13.11.53</ecNumber>
    </alternativeName>
</protein>
<comment type="catalytic activity">
    <reaction evidence="23">
        <text>1,2-dihydroxy-5-(methylsulfanyl)pent-1-en-3-one + O2 = 4-methylsulfanyl-2-oxobutanoate + formate + 2 H(+)</text>
        <dbReference type="Rhea" id="RHEA:24504"/>
        <dbReference type="ChEBI" id="CHEBI:15378"/>
        <dbReference type="ChEBI" id="CHEBI:15379"/>
        <dbReference type="ChEBI" id="CHEBI:15740"/>
        <dbReference type="ChEBI" id="CHEBI:16723"/>
        <dbReference type="ChEBI" id="CHEBI:49252"/>
        <dbReference type="EC" id="1.13.11.54"/>
    </reaction>
</comment>
<keyword evidence="21" id="KW-0464">Manganese</keyword>
<dbReference type="PROSITE" id="PS00491">
    <property type="entry name" value="PROLINE_PEPTIDASE"/>
    <property type="match status" value="1"/>
</dbReference>
<feature type="domain" description="Peptidase M24 C-terminal" evidence="29">
    <location>
        <begin position="574"/>
        <end position="616"/>
    </location>
</feature>
<comment type="subcellular location">
    <subcellularLocation>
        <location evidence="23">Cytoplasm</location>
    </subcellularLocation>
    <subcellularLocation>
        <location evidence="23">Nucleus</location>
    </subcellularLocation>
    <subcellularLocation>
        <location evidence="4">Membrane</location>
        <topology evidence="4">Multi-pass membrane protein</topology>
    </subcellularLocation>
</comment>
<comment type="function">
    <text evidence="3">Catalyzes the removal of a penultimate prolyl residue from the N-termini of peptides.</text>
</comment>
<evidence type="ECO:0000256" key="23">
    <source>
        <dbReference type="HAMAP-Rule" id="MF_03154"/>
    </source>
</evidence>
<dbReference type="Pfam" id="PF01321">
    <property type="entry name" value="Creatinase_N"/>
    <property type="match status" value="1"/>
</dbReference>
<dbReference type="GO" id="GO:0016151">
    <property type="term" value="F:nickel cation binding"/>
    <property type="evidence" value="ECO:0007669"/>
    <property type="project" value="UniProtKB-UniRule"/>
</dbReference>
<proteinExistence type="inferred from homology"/>
<evidence type="ECO:0000256" key="1">
    <source>
        <dbReference type="ARBA" id="ARBA00001424"/>
    </source>
</evidence>
<comment type="catalytic activity">
    <reaction evidence="23">
        <text>1,2-dihydroxy-5-(methylsulfanyl)pent-1-en-3-one + O2 = 3-(methylsulfanyl)propanoate + CO + formate + 2 H(+)</text>
        <dbReference type="Rhea" id="RHEA:14161"/>
        <dbReference type="ChEBI" id="CHEBI:15378"/>
        <dbReference type="ChEBI" id="CHEBI:15379"/>
        <dbReference type="ChEBI" id="CHEBI:15740"/>
        <dbReference type="ChEBI" id="CHEBI:17245"/>
        <dbReference type="ChEBI" id="CHEBI:49016"/>
        <dbReference type="ChEBI" id="CHEBI:49252"/>
        <dbReference type="EC" id="1.13.11.53"/>
    </reaction>
</comment>
<evidence type="ECO:0000259" key="29">
    <source>
        <dbReference type="Pfam" id="PF16188"/>
    </source>
</evidence>
<dbReference type="GO" id="GO:0016020">
    <property type="term" value="C:membrane"/>
    <property type="evidence" value="ECO:0007669"/>
    <property type="project" value="UniProtKB-SubCell"/>
</dbReference>
<dbReference type="Gene3D" id="3.90.230.10">
    <property type="entry name" value="Creatinase/methionine aminopeptidase superfamily"/>
    <property type="match status" value="1"/>
</dbReference>
<evidence type="ECO:0000256" key="26">
    <source>
        <dbReference type="SAM" id="Phobius"/>
    </source>
</evidence>
<evidence type="ECO:0000313" key="30">
    <source>
        <dbReference type="EMBL" id="SPN98303.1"/>
    </source>
</evidence>
<dbReference type="GO" id="GO:0005506">
    <property type="term" value="F:iron ion binding"/>
    <property type="evidence" value="ECO:0007669"/>
    <property type="project" value="UniProtKB-UniRule"/>
</dbReference>
<comment type="cofactor">
    <cofactor evidence="23">
        <name>Fe(2+)</name>
        <dbReference type="ChEBI" id="CHEBI:29033"/>
    </cofactor>
    <cofactor evidence="23">
        <name>Ni(2+)</name>
        <dbReference type="ChEBI" id="CHEBI:49786"/>
    </cofactor>
    <text evidence="23">Binds either 1 Fe or Ni cation per monomer. Iron-binding promotes an acireductone dioxygenase reaction producing 2-keto-4-methylthiobutyrate, while nickel-binding promotes an acireductone dioxygenase reaction producing 3-(methylsulfanyl)propanoate.</text>
</comment>
<feature type="region of interest" description="Disordered" evidence="25">
    <location>
        <begin position="1"/>
        <end position="27"/>
    </location>
</feature>
<feature type="binding site" evidence="23">
    <location>
        <position position="914"/>
    </location>
    <ligand>
        <name>Ni(2+)</name>
        <dbReference type="ChEBI" id="CHEBI:49786"/>
        <note>for nickel-dependent acireductone dioxygenase activity</note>
    </ligand>
</feature>
<evidence type="ECO:0000256" key="17">
    <source>
        <dbReference type="ARBA" id="ARBA00023004"/>
    </source>
</evidence>
<dbReference type="AlphaFoldDB" id="A0AAE8SS39"/>
<feature type="binding site" evidence="23">
    <location>
        <position position="869"/>
    </location>
    <ligand>
        <name>Fe(2+)</name>
        <dbReference type="ChEBI" id="CHEBI:29033"/>
        <note>for iron-dependent acireductone dioxygenase activity</note>
    </ligand>
</feature>
<dbReference type="InterPro" id="IPR050422">
    <property type="entry name" value="X-Pro_aminopeptidase_P"/>
</dbReference>
<dbReference type="PANTHER" id="PTHR43763:SF6">
    <property type="entry name" value="XAA-PRO AMINOPEPTIDASE 1"/>
    <property type="match status" value="1"/>
</dbReference>
<keyword evidence="6 30" id="KW-0031">Aminopeptidase</keyword>
<name>A0AAE8SS39_9PEZI</name>
<dbReference type="InterPro" id="IPR011051">
    <property type="entry name" value="RmlC_Cupin_sf"/>
</dbReference>
<comment type="pathway">
    <text evidence="23">Amino-acid biosynthesis; L-methionine biosynthesis via salvage pathway; L-methionine from S-methyl-5-thio-alpha-D-ribose 1-phosphate: step 5/6.</text>
</comment>
<feature type="binding site" evidence="23">
    <location>
        <position position="871"/>
    </location>
    <ligand>
        <name>Ni(2+)</name>
        <dbReference type="ChEBI" id="CHEBI:49786"/>
        <note>for nickel-dependent acireductone dioxygenase activity</note>
    </ligand>
</feature>
<evidence type="ECO:0000256" key="19">
    <source>
        <dbReference type="ARBA" id="ARBA00023136"/>
    </source>
</evidence>
<dbReference type="InterPro" id="IPR033740">
    <property type="entry name" value="Pept_M24B"/>
</dbReference>
<evidence type="ECO:0000256" key="8">
    <source>
        <dbReference type="ARBA" id="ARBA00022596"/>
    </source>
</evidence>
<dbReference type="Gene3D" id="2.60.120.10">
    <property type="entry name" value="Jelly Rolls"/>
    <property type="match status" value="1"/>
</dbReference>
<evidence type="ECO:0000256" key="13">
    <source>
        <dbReference type="ARBA" id="ARBA00022801"/>
    </source>
</evidence>
<keyword evidence="20 23" id="KW-0486">Methionine biosynthesis</keyword>
<dbReference type="InterPro" id="IPR032416">
    <property type="entry name" value="Peptidase_M24_C"/>
</dbReference>
<keyword evidence="31" id="KW-1185">Reference proteome</keyword>
<dbReference type="EMBL" id="ONZQ02000002">
    <property type="protein sequence ID" value="SPN98303.1"/>
    <property type="molecule type" value="Genomic_DNA"/>
</dbReference>
<dbReference type="SUPFAM" id="SSF55920">
    <property type="entry name" value="Creatinase/aminopeptidase"/>
    <property type="match status" value="1"/>
</dbReference>
<feature type="binding site" evidence="23">
    <location>
        <position position="875"/>
    </location>
    <ligand>
        <name>Ni(2+)</name>
        <dbReference type="ChEBI" id="CHEBI:49786"/>
        <note>for nickel-dependent acireductone dioxygenase activity</note>
    </ligand>
</feature>
<dbReference type="InterPro" id="IPR001131">
    <property type="entry name" value="Peptidase_M24B_aminopep-P_CS"/>
</dbReference>
<feature type="domain" description="Creatinase N-terminal" evidence="28">
    <location>
        <begin position="28"/>
        <end position="151"/>
    </location>
</feature>
<dbReference type="CDD" id="cd02232">
    <property type="entry name" value="cupin_ARD"/>
    <property type="match status" value="1"/>
</dbReference>
<dbReference type="InterPro" id="IPR007599">
    <property type="entry name" value="DER1"/>
</dbReference>
<evidence type="ECO:0000256" key="5">
    <source>
        <dbReference type="ARBA" id="ARBA00008766"/>
    </source>
</evidence>
<dbReference type="Pfam" id="PF16189">
    <property type="entry name" value="Creatinase_N_2"/>
    <property type="match status" value="1"/>
</dbReference>
<dbReference type="SUPFAM" id="SSF144091">
    <property type="entry name" value="Rhomboid-like"/>
    <property type="match status" value="1"/>
</dbReference>
<dbReference type="CDD" id="cd01085">
    <property type="entry name" value="APP"/>
    <property type="match status" value="1"/>
</dbReference>
<comment type="cofactor">
    <cofactor evidence="2">
        <name>Mn(2+)</name>
        <dbReference type="ChEBI" id="CHEBI:29035"/>
    </cofactor>
</comment>
<dbReference type="GO" id="GO:0006508">
    <property type="term" value="P:proteolysis"/>
    <property type="evidence" value="ECO:0007669"/>
    <property type="project" value="UniProtKB-KW"/>
</dbReference>
<dbReference type="Pfam" id="PF03079">
    <property type="entry name" value="ARD"/>
    <property type="match status" value="1"/>
</dbReference>
<dbReference type="Pfam" id="PF16188">
    <property type="entry name" value="Peptidase_M24_C"/>
    <property type="match status" value="1"/>
</dbReference>
<feature type="transmembrane region" description="Helical" evidence="26">
    <location>
        <begin position="705"/>
        <end position="729"/>
    </location>
</feature>
<evidence type="ECO:0000256" key="4">
    <source>
        <dbReference type="ARBA" id="ARBA00004141"/>
    </source>
</evidence>
<feature type="domain" description="Peptidase M24" evidence="27">
    <location>
        <begin position="344"/>
        <end position="563"/>
    </location>
</feature>
<comment type="catalytic activity">
    <reaction evidence="1">
        <text>Release of any N-terminal amino acid, including proline, that is linked to proline, even from a dipeptide or tripeptide.</text>
        <dbReference type="EC" id="3.4.11.9"/>
    </reaction>
</comment>
<dbReference type="InterPro" id="IPR000587">
    <property type="entry name" value="Creatinase_N"/>
</dbReference>
<keyword evidence="7 23" id="KW-0963">Cytoplasm</keyword>
<accession>A0AAE8SS39</accession>
<evidence type="ECO:0000256" key="25">
    <source>
        <dbReference type="SAM" id="MobiDB-lite"/>
    </source>
</evidence>
<evidence type="ECO:0000259" key="28">
    <source>
        <dbReference type="Pfam" id="PF01321"/>
    </source>
</evidence>
<keyword evidence="13" id="KW-0378">Hydrolase</keyword>
<dbReference type="FunFam" id="2.60.120.10:FF:000079">
    <property type="entry name" value="1,2-dihydroxy-3-keto-5-methylthiopentene dioxygenase"/>
    <property type="match status" value="1"/>
</dbReference>
<dbReference type="GO" id="GO:0005634">
    <property type="term" value="C:nucleus"/>
    <property type="evidence" value="ECO:0007669"/>
    <property type="project" value="UniProtKB-SubCell"/>
</dbReference>
<sequence length="960" mass="107317">MAQAQTQGDSSLPVHDSPDESLAPTSERLGKLRDLMRERGVDVYVIPSEDCHASEYIAGYHERRAYISRFTGSSGCAVVTHDKAVLATDGRYFNQASSELDINWKLLKQGTQDVPTWQEWAATEAAGGKTVAVDPSLISASAAEKLSERIQRAGGAGLKALEDNLVDLVWTSGRPDPPSNPVVTLSDTFAGKDVKTKLSELRRELAKKSSLGLIVSELDEVAWLFNLRGSDIPYNPVFYSYAIVTPDSALIYAGKGDLGPEVSSHLEANGVTIKPYAEILTDIKGLSERAKQNEPRAGGQPSQFVISNKASWALKLAFGEGGCVEEMRSPICDAKAIKNATEMEGMRACHVRDGVALIEFFAWLEDQLVVQKTTLDEVAAADKLQELRERQQNFVGLSFNTISSTGSNAAVIHYGPKRGECSVIDPTAIYLCDSGAQYLDGTTDTTRTLHFGQPTDFERHAYTLVLKGHIALDAAVFPKGTTGFALDALARQHLWREGLDYRHGTGHGVGSYLNVHEGPIGIGTRIQYAEVALSPGNVVSIEPGYYEDGSFGVRLENLAMVREVQTSHSFGDKPYLGFEYVTMVPFCRNLLDPSLLDEPEKAWLNKYHAEVLAKTRDLYWRLLTTFLYFGPFSLDLLFHIYFLQRYARLLEESSGRSPAKFSWLLLYATGSLLLMSPMVSMPFLGHPLSSTLVYIWSRRNPDTRLSFLGLLVFTAPYLPWVLMGFSLVLHGTIPKDEMMGVLIGHFWYFFNDVYPPLHNGSRPLDPPSWWRRLFEGRPAEDDTVNEIDHEFVVAGGPDGDQRQAHDSGREVEEKTLEQLGVKHYFIETIDGVDELATARGYKNRDQVTISPEAMGAVYEDKVKMFFDEHIHEDEEIRYVRDGRGYFDVRGPSDEWVRISLEKNDLLILPAGIYHRFTTDENNYIVAMRLFKDGPKWTPLNRSTDVDANPHRKNYVDEYLK</sequence>
<evidence type="ECO:0000256" key="12">
    <source>
        <dbReference type="ARBA" id="ARBA00022723"/>
    </source>
</evidence>
<dbReference type="PANTHER" id="PTHR43763">
    <property type="entry name" value="XAA-PRO AMINOPEPTIDASE 1"/>
    <property type="match status" value="1"/>
</dbReference>
<dbReference type="EC" id="1.13.11.54" evidence="23"/>
<evidence type="ECO:0000313" key="31">
    <source>
        <dbReference type="Proteomes" id="UP001187682"/>
    </source>
</evidence>
<evidence type="ECO:0000256" key="24">
    <source>
        <dbReference type="RuleBase" id="RU000590"/>
    </source>
</evidence>
<keyword evidence="15 26" id="KW-1133">Transmembrane helix</keyword>
<evidence type="ECO:0000256" key="16">
    <source>
        <dbReference type="ARBA" id="ARBA00023002"/>
    </source>
</evidence>
<evidence type="ECO:0000256" key="20">
    <source>
        <dbReference type="ARBA" id="ARBA00023167"/>
    </source>
</evidence>
<feature type="binding site" evidence="23">
    <location>
        <position position="875"/>
    </location>
    <ligand>
        <name>Fe(2+)</name>
        <dbReference type="ChEBI" id="CHEBI:29033"/>
        <note>for iron-dependent acireductone dioxygenase activity</note>
    </ligand>
</feature>
<dbReference type="HAMAP" id="MF_03154">
    <property type="entry name" value="Salvage_MtnD_euk"/>
    <property type="match status" value="1"/>
</dbReference>
<comment type="similarity">
    <text evidence="5 24">Belongs to the peptidase M24B family.</text>
</comment>
<organism evidence="30 31">
    <name type="scientific">Cephalotrichum gorgonifer</name>
    <dbReference type="NCBI Taxonomy" id="2041049"/>
    <lineage>
        <taxon>Eukaryota</taxon>
        <taxon>Fungi</taxon>
        <taxon>Dikarya</taxon>
        <taxon>Ascomycota</taxon>
        <taxon>Pezizomycotina</taxon>
        <taxon>Sordariomycetes</taxon>
        <taxon>Hypocreomycetidae</taxon>
        <taxon>Microascales</taxon>
        <taxon>Microascaceae</taxon>
        <taxon>Cephalotrichum</taxon>
    </lineage>
</organism>
<evidence type="ECO:0000256" key="22">
    <source>
        <dbReference type="ARBA" id="ARBA00023242"/>
    </source>
</evidence>
<keyword evidence="19 26" id="KW-0472">Membrane</keyword>
<evidence type="ECO:0000256" key="6">
    <source>
        <dbReference type="ARBA" id="ARBA00022438"/>
    </source>
</evidence>
<dbReference type="FunFam" id="3.90.230.10:FF:000007">
    <property type="entry name" value="Xaa-Pro aminopeptidase P"/>
    <property type="match status" value="1"/>
</dbReference>
<dbReference type="InterPro" id="IPR035952">
    <property type="entry name" value="Rhomboid-like_sf"/>
</dbReference>
<comment type="similarity">
    <text evidence="23">Belongs to the acireductone dioxygenase (ARD) family.</text>
</comment>
<keyword evidence="8 23" id="KW-0533">Nickel</keyword>
<keyword evidence="17 23" id="KW-0408">Iron</keyword>
<dbReference type="FunFam" id="3.40.350.10:FF:000010">
    <property type="entry name" value="Probable Xaa-Pro aminopeptidase P"/>
    <property type="match status" value="1"/>
</dbReference>
<dbReference type="InterPro" id="IPR029149">
    <property type="entry name" value="Creatin/AminoP/Spt16_N"/>
</dbReference>
<dbReference type="InterPro" id="IPR036005">
    <property type="entry name" value="Creatinase/aminopeptidase-like"/>
</dbReference>
<evidence type="ECO:0000256" key="21">
    <source>
        <dbReference type="ARBA" id="ARBA00023211"/>
    </source>
</evidence>
<dbReference type="GO" id="GO:0010309">
    <property type="term" value="F:acireductone dioxygenase [iron(II)-requiring] activity"/>
    <property type="evidence" value="ECO:0007669"/>
    <property type="project" value="UniProtKB-UniRule"/>
</dbReference>
<feature type="transmembrane region" description="Helical" evidence="26">
    <location>
        <begin position="664"/>
        <end position="685"/>
    </location>
</feature>
<keyword evidence="10" id="KW-0645">Protease</keyword>
<evidence type="ECO:0000259" key="27">
    <source>
        <dbReference type="Pfam" id="PF00557"/>
    </source>
</evidence>
<keyword evidence="9 23" id="KW-0028">Amino-acid biosynthesis</keyword>
<dbReference type="SUPFAM" id="SSF51182">
    <property type="entry name" value="RmlC-like cupins"/>
    <property type="match status" value="1"/>
</dbReference>
<evidence type="ECO:0000256" key="18">
    <source>
        <dbReference type="ARBA" id="ARBA00023049"/>
    </source>
</evidence>
<dbReference type="GO" id="GO:0070006">
    <property type="term" value="F:metalloaminopeptidase activity"/>
    <property type="evidence" value="ECO:0007669"/>
    <property type="project" value="InterPro"/>
</dbReference>
<comment type="function">
    <text evidence="23">Catalyzes 2 different reactions between oxygen and the acireductone 1,2-dihydroxy-3-keto-5-methylthiopentene (DHK-MTPene) depending upon the metal bound in the active site. Fe-containing acireductone dioxygenase (Fe-ARD) produces formate and 2-keto-4-methylthiobutyrate (KMTB), the alpha-ketoacid precursor of methionine in the methionine recycle pathway. Ni-containing acireductone dioxygenase (Ni-ARD) produces methylthiopropionate, carbon monoxide and formate, and does not lie on the methionine recycle pathway.</text>
</comment>
<dbReference type="GO" id="GO:0005737">
    <property type="term" value="C:cytoplasm"/>
    <property type="evidence" value="ECO:0007669"/>
    <property type="project" value="UniProtKB-SubCell"/>
</dbReference>
<evidence type="ECO:0000256" key="11">
    <source>
        <dbReference type="ARBA" id="ARBA00022692"/>
    </source>
</evidence>
<feature type="binding site" evidence="23">
    <location>
        <position position="871"/>
    </location>
    <ligand>
        <name>Fe(2+)</name>
        <dbReference type="ChEBI" id="CHEBI:29033"/>
        <note>for iron-dependent acireductone dioxygenase activity</note>
    </ligand>
</feature>
<evidence type="ECO:0000256" key="15">
    <source>
        <dbReference type="ARBA" id="ARBA00022989"/>
    </source>
</evidence>
<dbReference type="GO" id="GO:0010308">
    <property type="term" value="F:acireductone dioxygenase (Ni2+-requiring) activity"/>
    <property type="evidence" value="ECO:0007669"/>
    <property type="project" value="UniProtKB-UniRule"/>
</dbReference>
<keyword evidence="16 23" id="KW-0560">Oxidoreductase</keyword>
<dbReference type="InterPro" id="IPR004313">
    <property type="entry name" value="ARD"/>
</dbReference>
<dbReference type="Proteomes" id="UP001187682">
    <property type="component" value="Unassembled WGS sequence"/>
</dbReference>
<keyword evidence="14 23" id="KW-0223">Dioxygenase</keyword>
<dbReference type="Pfam" id="PF00557">
    <property type="entry name" value="Peptidase_M24"/>
    <property type="match status" value="1"/>
</dbReference>
<dbReference type="InterPro" id="IPR000994">
    <property type="entry name" value="Pept_M24"/>
</dbReference>
<keyword evidence="12 23" id="KW-0479">Metal-binding</keyword>
<evidence type="ECO:0000256" key="10">
    <source>
        <dbReference type="ARBA" id="ARBA00022670"/>
    </source>
</evidence>
<evidence type="ECO:0000256" key="2">
    <source>
        <dbReference type="ARBA" id="ARBA00001936"/>
    </source>
</evidence>
<keyword evidence="22 23" id="KW-0539">Nucleus</keyword>
<dbReference type="Gene3D" id="3.40.350.10">
    <property type="entry name" value="Creatinase/prolidase N-terminal domain"/>
    <property type="match status" value="2"/>
</dbReference>
<feature type="transmembrane region" description="Helical" evidence="26">
    <location>
        <begin position="618"/>
        <end position="643"/>
    </location>
</feature>
<dbReference type="EC" id="1.13.11.53" evidence="23"/>
<dbReference type="SUPFAM" id="SSF53092">
    <property type="entry name" value="Creatinase/prolidase N-terminal domain"/>
    <property type="match status" value="1"/>
</dbReference>
<evidence type="ECO:0000256" key="14">
    <source>
        <dbReference type="ARBA" id="ARBA00022964"/>
    </source>
</evidence>
<feature type="binding site" evidence="23">
    <location>
        <position position="914"/>
    </location>
    <ligand>
        <name>Fe(2+)</name>
        <dbReference type="ChEBI" id="CHEBI:29033"/>
        <note>for iron-dependent acireductone dioxygenase activity</note>
    </ligand>
</feature>
<feature type="compositionally biased region" description="Polar residues" evidence="25">
    <location>
        <begin position="1"/>
        <end position="10"/>
    </location>
</feature>
<comment type="caution">
    <text evidence="30">The sequence shown here is derived from an EMBL/GenBank/DDBJ whole genome shotgun (WGS) entry which is preliminary data.</text>
</comment>
<evidence type="ECO:0000256" key="7">
    <source>
        <dbReference type="ARBA" id="ARBA00022490"/>
    </source>
</evidence>
<keyword evidence="11 26" id="KW-0812">Transmembrane</keyword>
<dbReference type="InterPro" id="IPR027496">
    <property type="entry name" value="ARD_euk"/>
</dbReference>
<dbReference type="InterPro" id="IPR014710">
    <property type="entry name" value="RmlC-like_jellyroll"/>
</dbReference>
<dbReference type="FunFam" id="3.40.350.10:FF:000003">
    <property type="entry name" value="Xaa-pro aminopeptidase P"/>
    <property type="match status" value="1"/>
</dbReference>